<dbReference type="PANTHER" id="PTHR11820:SF7">
    <property type="entry name" value="ACYLPYRUVASE FAHD1, MITOCHONDRIAL"/>
    <property type="match status" value="1"/>
</dbReference>
<dbReference type="InterPro" id="IPR036663">
    <property type="entry name" value="Fumarylacetoacetase_C_sf"/>
</dbReference>
<dbReference type="SUPFAM" id="SSF56529">
    <property type="entry name" value="FAH"/>
    <property type="match status" value="1"/>
</dbReference>
<dbReference type="Gene3D" id="3.90.850.10">
    <property type="entry name" value="Fumarylacetoacetase-like, C-terminal domain"/>
    <property type="match status" value="1"/>
</dbReference>
<dbReference type="PANTHER" id="PTHR11820">
    <property type="entry name" value="ACYLPYRUVASE"/>
    <property type="match status" value="1"/>
</dbReference>
<comment type="caution">
    <text evidence="4">The sequence shown here is derived from an EMBL/GenBank/DDBJ whole genome shotgun (WGS) entry which is preliminary data.</text>
</comment>
<dbReference type="RefSeq" id="WP_258212668.1">
    <property type="nucleotide sequence ID" value="NZ_JANQBD010000004.1"/>
</dbReference>
<reference evidence="4 5" key="1">
    <citation type="submission" date="2022-08" db="EMBL/GenBank/DDBJ databases">
        <title>Paenibacillus endoradicis sp. nov., Paenibacillus radicibacter sp. nov and Paenibacillus pararadicis sp. nov., three cold-adapted plant growth-promoting bacteria isolated from root of Larix gmelinii in Great Khingan.</title>
        <authorList>
            <person name="Xue H."/>
        </authorList>
    </citation>
    <scope>NUCLEOTIDE SEQUENCE [LARGE SCALE GENOMIC DNA]</scope>
    <source>
        <strain evidence="4 5">N5-1-1-5</strain>
    </source>
</reference>
<feature type="domain" description="Fumarylacetoacetase-like C-terminal" evidence="3">
    <location>
        <begin position="7"/>
        <end position="193"/>
    </location>
</feature>
<evidence type="ECO:0000313" key="4">
    <source>
        <dbReference type="EMBL" id="MCR8631070.1"/>
    </source>
</evidence>
<dbReference type="EMBL" id="JANQBD010000004">
    <property type="protein sequence ID" value="MCR8631070.1"/>
    <property type="molecule type" value="Genomic_DNA"/>
</dbReference>
<organism evidence="4 5">
    <name type="scientific">Paenibacillus radicis</name>
    <name type="common">ex Xue et al. 2023</name>
    <dbReference type="NCBI Taxonomy" id="2972489"/>
    <lineage>
        <taxon>Bacteria</taxon>
        <taxon>Bacillati</taxon>
        <taxon>Bacillota</taxon>
        <taxon>Bacilli</taxon>
        <taxon>Bacillales</taxon>
        <taxon>Paenibacillaceae</taxon>
        <taxon>Paenibacillus</taxon>
    </lineage>
</organism>
<accession>A0ABT1YE76</accession>
<dbReference type="InterPro" id="IPR011234">
    <property type="entry name" value="Fumarylacetoacetase-like_C"/>
</dbReference>
<keyword evidence="4" id="KW-0378">Hydrolase</keyword>
<evidence type="ECO:0000256" key="2">
    <source>
        <dbReference type="ARBA" id="ARBA00022723"/>
    </source>
</evidence>
<name>A0ABT1YE76_9BACL</name>
<proteinExistence type="inferred from homology"/>
<sequence length="208" mass="23113">MQSIRNIYCVGRNYGLHAAELGNDVPDEPMIFTKPSHSLVGIQGQTISLPGNRGEVHYETEVVLHVGQAYKPGIRVDELIDNFALGIDLTLRDVQSVIKKKGYPWLPAKGFINSAPLSEFREFPGLEAVKQTEFSLRKNGEEAQRGNTNDMIFNFQVIIDYIAEHYGLGEGDIIYTGTPAGVAALQTGDRLELLWGEELFGEFTVELK</sequence>
<dbReference type="Pfam" id="PF01557">
    <property type="entry name" value="FAA_hydrolase"/>
    <property type="match status" value="1"/>
</dbReference>
<evidence type="ECO:0000313" key="5">
    <source>
        <dbReference type="Proteomes" id="UP001300012"/>
    </source>
</evidence>
<dbReference type="GO" id="GO:0016787">
    <property type="term" value="F:hydrolase activity"/>
    <property type="evidence" value="ECO:0007669"/>
    <property type="project" value="UniProtKB-KW"/>
</dbReference>
<evidence type="ECO:0000256" key="1">
    <source>
        <dbReference type="ARBA" id="ARBA00010211"/>
    </source>
</evidence>
<keyword evidence="2" id="KW-0479">Metal-binding</keyword>
<keyword evidence="5" id="KW-1185">Reference proteome</keyword>
<protein>
    <submittedName>
        <fullName evidence="4">Fumarylacetoacetate hydrolase family protein</fullName>
    </submittedName>
</protein>
<gene>
    <name evidence="4" type="ORF">NV381_07630</name>
</gene>
<comment type="similarity">
    <text evidence="1">Belongs to the FAH family.</text>
</comment>
<dbReference type="Proteomes" id="UP001300012">
    <property type="component" value="Unassembled WGS sequence"/>
</dbReference>
<evidence type="ECO:0000259" key="3">
    <source>
        <dbReference type="Pfam" id="PF01557"/>
    </source>
</evidence>